<dbReference type="Gene3D" id="3.30.470.20">
    <property type="entry name" value="ATP-grasp fold, B domain"/>
    <property type="match status" value="1"/>
</dbReference>
<dbReference type="AlphaFoldDB" id="A0A8T2LI98"/>
<proteinExistence type="predicted"/>
<gene>
    <name evidence="2" type="primary">TTLL10</name>
    <name evidence="2" type="ORF">AMEX_G16728</name>
</gene>
<organism evidence="2 3">
    <name type="scientific">Astyanax mexicanus</name>
    <name type="common">Blind cave fish</name>
    <name type="synonym">Astyanax fasciatus mexicanus</name>
    <dbReference type="NCBI Taxonomy" id="7994"/>
    <lineage>
        <taxon>Eukaryota</taxon>
        <taxon>Metazoa</taxon>
        <taxon>Chordata</taxon>
        <taxon>Craniata</taxon>
        <taxon>Vertebrata</taxon>
        <taxon>Euteleostomi</taxon>
        <taxon>Actinopterygii</taxon>
        <taxon>Neopterygii</taxon>
        <taxon>Teleostei</taxon>
        <taxon>Ostariophysi</taxon>
        <taxon>Characiformes</taxon>
        <taxon>Characoidei</taxon>
        <taxon>Acestrorhamphidae</taxon>
        <taxon>Acestrorhamphinae</taxon>
        <taxon>Astyanax</taxon>
    </lineage>
</organism>
<feature type="compositionally biased region" description="Basic residues" evidence="1">
    <location>
        <begin position="545"/>
        <end position="558"/>
    </location>
</feature>
<sequence>MSSSSWGEPARRSEEFAVEQLRGEEQDSGNAEDGAEEREKAGDGEQGRQEAELQQVGEDKQQNRRTETRRRGQNTQGMNEDHVTQADGAAPAICLVQNYQKRNKRSSTRHQKGAVQMHSPQRNRDGDKLPEEPRGPGPFFFSGGGNGASIVIPYCESLGWQRIHDKTREDYKLKWCELKSSRTYYSFRAGEQLVFQIPNNKILTTKIGLLNCLREYERVSSKIIHRPGFRKMKMDEFFPDTFRMDVKDEREAFFAQQEGLNAGKGNMWICKPTGLNQGRGIFLLQDLEDITALRDRMEKAGNLLNKKIPFRTPQAHIVQRYIQNPLLLRGKKFDVRSYFLIACTTPYMVFFRHGYVRLTCDLYDPNSNNLSAHLTNQYMQKKNPLYSILKEETVWSMERFNDYINEKFMEPKGLPIDWVLRVFAKRMQQIMMQCFLAAKAKLECKLGYFDLIGCDFLIDENFKVWLLEMNCNPALHTNCEVLKDVVPQTVTETLDLAFEIFNKSRCGLKLLPLSSQRDFVLLYCGESAGIPSTTQRSRTAGGPRPAHHKSRCTSKKTNKASTAANRDHVANQSTGTTFCSETMANYFGPSQLANSLSIEESFEPKPPSSNEESGIATTKTPTNITSHSTSSGITQSDTSAISCSQHLAEPQTKQISGKTVTIQKNLSAKPAETSQSRPRPSRASRVELRLNKCTWQQSGMTPDHRMPPGPARSKSTIVSLSSPALSEGSNLSQGLKTRSGQHGQSVYLRTDEIDLTQSLSCQPLRLEKQEMSMSTEKSPAVKTKSEHK</sequence>
<dbReference type="OrthoDB" id="202825at2759"/>
<name>A0A8T2LI98_ASTMX</name>
<dbReference type="PANTHER" id="PTHR46810">
    <property type="entry name" value="INACTIVE POLYGLYCYLASE TTLL10"/>
    <property type="match status" value="1"/>
</dbReference>
<feature type="region of interest" description="Disordered" evidence="1">
    <location>
        <begin position="1"/>
        <end position="86"/>
    </location>
</feature>
<evidence type="ECO:0000256" key="1">
    <source>
        <dbReference type="SAM" id="MobiDB-lite"/>
    </source>
</evidence>
<evidence type="ECO:0000313" key="2">
    <source>
        <dbReference type="EMBL" id="KAG9269672.1"/>
    </source>
</evidence>
<feature type="compositionally biased region" description="Basic and acidic residues" evidence="1">
    <location>
        <begin position="122"/>
        <end position="134"/>
    </location>
</feature>
<feature type="compositionally biased region" description="Polar residues" evidence="1">
    <location>
        <begin position="608"/>
        <end position="666"/>
    </location>
</feature>
<dbReference type="GO" id="GO:0070737">
    <property type="term" value="F:protein-glycine ligase activity, elongating"/>
    <property type="evidence" value="ECO:0007669"/>
    <property type="project" value="TreeGrafter"/>
</dbReference>
<dbReference type="SUPFAM" id="SSF56059">
    <property type="entry name" value="Glutathione synthetase ATP-binding domain-like"/>
    <property type="match status" value="1"/>
</dbReference>
<reference evidence="2 3" key="1">
    <citation type="submission" date="2021-07" db="EMBL/GenBank/DDBJ databases">
        <authorList>
            <person name="Imarazene B."/>
            <person name="Zahm M."/>
            <person name="Klopp C."/>
            <person name="Cabau C."/>
            <person name="Beille S."/>
            <person name="Jouanno E."/>
            <person name="Castinel A."/>
            <person name="Lluch J."/>
            <person name="Gil L."/>
            <person name="Kuchtly C."/>
            <person name="Lopez Roques C."/>
            <person name="Donnadieu C."/>
            <person name="Parrinello H."/>
            <person name="Journot L."/>
            <person name="Du K."/>
            <person name="Schartl M."/>
            <person name="Retaux S."/>
            <person name="Guiguen Y."/>
        </authorList>
    </citation>
    <scope>NUCLEOTIDE SEQUENCE [LARGE SCALE GENOMIC DNA]</scope>
    <source>
        <strain evidence="2">Pach_M1</strain>
        <tissue evidence="2">Testis</tissue>
    </source>
</reference>
<feature type="region of interest" description="Disordered" evidence="1">
    <location>
        <begin position="599"/>
        <end position="743"/>
    </location>
</feature>
<dbReference type="Proteomes" id="UP000752171">
    <property type="component" value="Unassembled WGS sequence"/>
</dbReference>
<feature type="compositionally biased region" description="Low complexity" evidence="1">
    <location>
        <begin position="674"/>
        <end position="683"/>
    </location>
</feature>
<feature type="compositionally biased region" description="Basic residues" evidence="1">
    <location>
        <begin position="101"/>
        <end position="112"/>
    </location>
</feature>
<feature type="compositionally biased region" description="Polar residues" evidence="1">
    <location>
        <begin position="713"/>
        <end position="743"/>
    </location>
</feature>
<feature type="region of interest" description="Disordered" evidence="1">
    <location>
        <begin position="532"/>
        <end position="569"/>
    </location>
</feature>
<accession>A0A8T2LI98</accession>
<dbReference type="PANTHER" id="PTHR46810:SF1">
    <property type="entry name" value="INACTIVE POLYGLYCYLASE TTLL10"/>
    <property type="match status" value="1"/>
</dbReference>
<comment type="caution">
    <text evidence="2">The sequence shown here is derived from an EMBL/GenBank/DDBJ whole genome shotgun (WGS) entry which is preliminary data.</text>
</comment>
<dbReference type="EMBL" id="JAICCE010000013">
    <property type="protein sequence ID" value="KAG9269672.1"/>
    <property type="molecule type" value="Genomic_DNA"/>
</dbReference>
<dbReference type="PROSITE" id="PS51221">
    <property type="entry name" value="TTL"/>
    <property type="match status" value="1"/>
</dbReference>
<feature type="compositionally biased region" description="Basic and acidic residues" evidence="1">
    <location>
        <begin position="37"/>
        <end position="70"/>
    </location>
</feature>
<feature type="compositionally biased region" description="Basic and acidic residues" evidence="1">
    <location>
        <begin position="9"/>
        <end position="25"/>
    </location>
</feature>
<feature type="compositionally biased region" description="Polar residues" evidence="1">
    <location>
        <begin position="559"/>
        <end position="569"/>
    </location>
</feature>
<dbReference type="InterPro" id="IPR027752">
    <property type="entry name" value="TTLL10"/>
</dbReference>
<evidence type="ECO:0000313" key="3">
    <source>
        <dbReference type="Proteomes" id="UP000752171"/>
    </source>
</evidence>
<dbReference type="Pfam" id="PF03133">
    <property type="entry name" value="TTL"/>
    <property type="match status" value="1"/>
</dbReference>
<dbReference type="InterPro" id="IPR004344">
    <property type="entry name" value="TTL/TTLL_fam"/>
</dbReference>
<feature type="region of interest" description="Disordered" evidence="1">
    <location>
        <begin position="764"/>
        <end position="788"/>
    </location>
</feature>
<feature type="region of interest" description="Disordered" evidence="1">
    <location>
        <begin position="101"/>
        <end position="135"/>
    </location>
</feature>
<protein>
    <submittedName>
        <fullName evidence="2">Inactive polyglycylase TTLL10 isoform X1</fullName>
    </submittedName>
</protein>